<accession>A0A9E8ZDN9</accession>
<dbReference type="KEGG" id="tsin:OXH18_04540"/>
<evidence type="ECO:0000313" key="1">
    <source>
        <dbReference type="EMBL" id="WAL61273.1"/>
    </source>
</evidence>
<name>A0A9E8ZDN9_9CYAN</name>
<proteinExistence type="predicted"/>
<dbReference type="EMBL" id="CP113797">
    <property type="protein sequence ID" value="WAL61273.1"/>
    <property type="molecule type" value="Genomic_DNA"/>
</dbReference>
<organism evidence="1 2">
    <name type="scientific">Thermocoleostomius sinensis A174</name>
    <dbReference type="NCBI Taxonomy" id="2016057"/>
    <lineage>
        <taxon>Bacteria</taxon>
        <taxon>Bacillati</taxon>
        <taxon>Cyanobacteriota</taxon>
        <taxon>Cyanophyceae</taxon>
        <taxon>Oculatellales</taxon>
        <taxon>Oculatellaceae</taxon>
        <taxon>Thermocoleostomius</taxon>
    </lineage>
</organism>
<reference evidence="1" key="1">
    <citation type="submission" date="2022-12" db="EMBL/GenBank/DDBJ databases">
        <title>Polyphasic identification of a Novel Hot-Spring Cyanobacterium Ocullathermofonsia sinensis gen nov. sp. nov. and Genomic Insights on its Adaptations to the Thermal Habitat.</title>
        <authorList>
            <person name="Daroch M."/>
            <person name="Tang J."/>
            <person name="Jiang Y."/>
        </authorList>
    </citation>
    <scope>NUCLEOTIDE SEQUENCE</scope>
    <source>
        <strain evidence="1">PKUAC-SCTA174</strain>
    </source>
</reference>
<evidence type="ECO:0000313" key="2">
    <source>
        <dbReference type="Proteomes" id="UP001163152"/>
    </source>
</evidence>
<dbReference type="AlphaFoldDB" id="A0A9E8ZDN9"/>
<keyword evidence="2" id="KW-1185">Reference proteome</keyword>
<protein>
    <submittedName>
        <fullName evidence="1">Uncharacterized protein</fullName>
    </submittedName>
</protein>
<sequence length="75" mass="8277">MNSLTSTPDRPRSTASYLSVIVPSCCSCAEFLPSDRTPAVGLCLLHATRVLSHDKACSQYDWDDRLEPIGDDDEF</sequence>
<dbReference type="Proteomes" id="UP001163152">
    <property type="component" value="Chromosome"/>
</dbReference>
<dbReference type="RefSeq" id="WP_268611227.1">
    <property type="nucleotide sequence ID" value="NZ_CP113797.1"/>
</dbReference>
<gene>
    <name evidence="1" type="ORF">OXH18_04540</name>
</gene>